<dbReference type="Pfam" id="PF13270">
    <property type="entry name" value="CCDC28"/>
    <property type="match status" value="1"/>
</dbReference>
<sequence>MYYPSVVFQPFLYKPGPNCPYEKLDAIREKQEELMRLHFEQDRKIQLFINAGSGHGRRPVRSLLSEDGWKTTKANVDALITRLDSLSVAIDDLHSENRPG</sequence>
<dbReference type="OrthoDB" id="9977011at2759"/>
<gene>
    <name evidence="1" type="ORF">FBUS_03166</name>
</gene>
<accession>A0A8E0RNA3</accession>
<comment type="caution">
    <text evidence="1">The sequence shown here is derived from an EMBL/GenBank/DDBJ whole genome shotgun (WGS) entry which is preliminary data.</text>
</comment>
<dbReference type="InterPro" id="IPR025271">
    <property type="entry name" value="CCDC28"/>
</dbReference>
<dbReference type="Proteomes" id="UP000728185">
    <property type="component" value="Unassembled WGS sequence"/>
</dbReference>
<organism evidence="1 2">
    <name type="scientific">Fasciolopsis buskii</name>
    <dbReference type="NCBI Taxonomy" id="27845"/>
    <lineage>
        <taxon>Eukaryota</taxon>
        <taxon>Metazoa</taxon>
        <taxon>Spiralia</taxon>
        <taxon>Lophotrochozoa</taxon>
        <taxon>Platyhelminthes</taxon>
        <taxon>Trematoda</taxon>
        <taxon>Digenea</taxon>
        <taxon>Plagiorchiida</taxon>
        <taxon>Echinostomata</taxon>
        <taxon>Echinostomatoidea</taxon>
        <taxon>Fasciolidae</taxon>
        <taxon>Fasciolopsis</taxon>
    </lineage>
</organism>
<evidence type="ECO:0000313" key="1">
    <source>
        <dbReference type="EMBL" id="KAA0186369.1"/>
    </source>
</evidence>
<dbReference type="EMBL" id="LUCM01009799">
    <property type="protein sequence ID" value="KAA0186369.1"/>
    <property type="molecule type" value="Genomic_DNA"/>
</dbReference>
<dbReference type="AlphaFoldDB" id="A0A8E0RNA3"/>
<keyword evidence="2" id="KW-1185">Reference proteome</keyword>
<protein>
    <submittedName>
        <fullName evidence="1">Coiled-coil domain-containing protein 28B</fullName>
    </submittedName>
</protein>
<reference evidence="1" key="1">
    <citation type="submission" date="2019-05" db="EMBL/GenBank/DDBJ databases">
        <title>Annotation for the trematode Fasciolopsis buski.</title>
        <authorList>
            <person name="Choi Y.-J."/>
        </authorList>
    </citation>
    <scope>NUCLEOTIDE SEQUENCE</scope>
    <source>
        <strain evidence="1">HT</strain>
        <tissue evidence="1">Whole worm</tissue>
    </source>
</reference>
<name>A0A8E0RNA3_9TREM</name>
<evidence type="ECO:0000313" key="2">
    <source>
        <dbReference type="Proteomes" id="UP000728185"/>
    </source>
</evidence>
<proteinExistence type="predicted"/>